<protein>
    <submittedName>
        <fullName evidence="2">Uncharacterized protein</fullName>
    </submittedName>
</protein>
<keyword evidence="3" id="KW-1185">Reference proteome</keyword>
<dbReference type="Proteomes" id="UP001461498">
    <property type="component" value="Unassembled WGS sequence"/>
</dbReference>
<proteinExistence type="predicted"/>
<evidence type="ECO:0000256" key="1">
    <source>
        <dbReference type="SAM" id="Coils"/>
    </source>
</evidence>
<gene>
    <name evidence="2" type="ORF">O3M35_011392</name>
</gene>
<accession>A0AAW1CWG3</accession>
<sequence>MPQTIDDASLDFDEIIMKSDNNDKETKIKENIIRKSFDNVKTTLKDLDESIKSAHEIEKGFFKEELKLLLENQNLTFQLDKEKYRNQQLKKFASSGSFQHLIKQKKSSEPTVELKTYQERCSILSDVLKRRNYQLRRAKQEIESKQIQLNNLQKGMKIKDKKYKRLMMKYAELYNASNSVDENYMESLQNGIDQLQIQVKNQEKHNQNLMYENNRLKKALTSKSFYDQSVQVSEYDILKVSYNTTG</sequence>
<evidence type="ECO:0000313" key="3">
    <source>
        <dbReference type="Proteomes" id="UP001461498"/>
    </source>
</evidence>
<feature type="coiled-coil region" evidence="1">
    <location>
        <begin position="185"/>
        <end position="219"/>
    </location>
</feature>
<reference evidence="2 3" key="1">
    <citation type="submission" date="2022-12" db="EMBL/GenBank/DDBJ databases">
        <title>Chromosome-level genome assembly of true bugs.</title>
        <authorList>
            <person name="Ma L."/>
            <person name="Li H."/>
        </authorList>
    </citation>
    <scope>NUCLEOTIDE SEQUENCE [LARGE SCALE GENOMIC DNA]</scope>
    <source>
        <strain evidence="2">Lab_2022b</strain>
    </source>
</reference>
<name>A0AAW1CWG3_9HEMI</name>
<comment type="caution">
    <text evidence="2">The sequence shown here is derived from an EMBL/GenBank/DDBJ whole genome shotgun (WGS) entry which is preliminary data.</text>
</comment>
<organism evidence="2 3">
    <name type="scientific">Rhynocoris fuscipes</name>
    <dbReference type="NCBI Taxonomy" id="488301"/>
    <lineage>
        <taxon>Eukaryota</taxon>
        <taxon>Metazoa</taxon>
        <taxon>Ecdysozoa</taxon>
        <taxon>Arthropoda</taxon>
        <taxon>Hexapoda</taxon>
        <taxon>Insecta</taxon>
        <taxon>Pterygota</taxon>
        <taxon>Neoptera</taxon>
        <taxon>Paraneoptera</taxon>
        <taxon>Hemiptera</taxon>
        <taxon>Heteroptera</taxon>
        <taxon>Panheteroptera</taxon>
        <taxon>Cimicomorpha</taxon>
        <taxon>Reduviidae</taxon>
        <taxon>Harpactorinae</taxon>
        <taxon>Harpactorini</taxon>
        <taxon>Rhynocoris</taxon>
    </lineage>
</organism>
<evidence type="ECO:0000313" key="2">
    <source>
        <dbReference type="EMBL" id="KAK9502667.1"/>
    </source>
</evidence>
<dbReference type="EMBL" id="JAPXFL010000008">
    <property type="protein sequence ID" value="KAK9502667.1"/>
    <property type="molecule type" value="Genomic_DNA"/>
</dbReference>
<keyword evidence="1" id="KW-0175">Coiled coil</keyword>
<dbReference type="AlphaFoldDB" id="A0AAW1CWG3"/>